<reference evidence="5" key="1">
    <citation type="submission" date="2018-11" db="EMBL/GenBank/DDBJ databases">
        <authorList>
            <consortium name="Pathogen Informatics"/>
        </authorList>
    </citation>
    <scope>NUCLEOTIDE SEQUENCE</scope>
</reference>
<dbReference type="InterPro" id="IPR000504">
    <property type="entry name" value="RRM_dom"/>
</dbReference>
<dbReference type="PANTHER" id="PTHR24012">
    <property type="entry name" value="RNA BINDING PROTEIN"/>
    <property type="match status" value="1"/>
</dbReference>
<dbReference type="GO" id="GO:0003723">
    <property type="term" value="F:RNA binding"/>
    <property type="evidence" value="ECO:0007669"/>
    <property type="project" value="UniProtKB-UniRule"/>
</dbReference>
<feature type="domain" description="RRM" evidence="4">
    <location>
        <begin position="222"/>
        <end position="301"/>
    </location>
</feature>
<dbReference type="Gene3D" id="3.30.70.330">
    <property type="match status" value="1"/>
</dbReference>
<dbReference type="AlphaFoldDB" id="A0A448WMY3"/>
<dbReference type="EMBL" id="CAAALY010026093">
    <property type="protein sequence ID" value="VEL15829.1"/>
    <property type="molecule type" value="Genomic_DNA"/>
</dbReference>
<organism evidence="5 6">
    <name type="scientific">Protopolystoma xenopodis</name>
    <dbReference type="NCBI Taxonomy" id="117903"/>
    <lineage>
        <taxon>Eukaryota</taxon>
        <taxon>Metazoa</taxon>
        <taxon>Spiralia</taxon>
        <taxon>Lophotrochozoa</taxon>
        <taxon>Platyhelminthes</taxon>
        <taxon>Monogenea</taxon>
        <taxon>Polyopisthocotylea</taxon>
        <taxon>Polystomatidea</taxon>
        <taxon>Polystomatidae</taxon>
        <taxon>Protopolystoma</taxon>
    </lineage>
</organism>
<dbReference type="Proteomes" id="UP000784294">
    <property type="component" value="Unassembled WGS sequence"/>
</dbReference>
<evidence type="ECO:0000259" key="4">
    <source>
        <dbReference type="PROSITE" id="PS50102"/>
    </source>
</evidence>
<evidence type="ECO:0000313" key="5">
    <source>
        <dbReference type="EMBL" id="VEL15829.1"/>
    </source>
</evidence>
<protein>
    <recommendedName>
        <fullName evidence="4">RRM domain-containing protein</fullName>
    </recommendedName>
</protein>
<keyword evidence="6" id="KW-1185">Reference proteome</keyword>
<accession>A0A448WMY3</accession>
<keyword evidence="1" id="KW-0677">Repeat</keyword>
<comment type="caution">
    <text evidence="5">The sequence shown here is derived from an EMBL/GenBank/DDBJ whole genome shotgun (WGS) entry which is preliminary data.</text>
</comment>
<dbReference type="InterPro" id="IPR012677">
    <property type="entry name" value="Nucleotide-bd_a/b_plait_sf"/>
</dbReference>
<evidence type="ECO:0000256" key="3">
    <source>
        <dbReference type="PROSITE-ProRule" id="PRU00176"/>
    </source>
</evidence>
<dbReference type="OrthoDB" id="6277688at2759"/>
<dbReference type="SMART" id="SM00360">
    <property type="entry name" value="RRM"/>
    <property type="match status" value="1"/>
</dbReference>
<evidence type="ECO:0000313" key="6">
    <source>
        <dbReference type="Proteomes" id="UP000784294"/>
    </source>
</evidence>
<keyword evidence="2 3" id="KW-0694">RNA-binding</keyword>
<gene>
    <name evidence="5" type="ORF">PXEA_LOCUS9269</name>
</gene>
<sequence length="365" mass="39683">MDFITMASKFSLFFFKQHSNSALSMAPNNAFLFPGSLSDQWAAQHSLVASQNIIQNDSSHISFDTPQLNLYTTSPPSHSGPPIQPNRILPVNGARVHPGLTQLGQPVFSNPAAGYSTPYIAIPHQQQQQQAAHHQLSTHFAYGLSRMANGVSPGSISITAPLQQIDSTIYQSGPQMHTSSGFIDCATEQDAELAKKAILKFALGTGRNIVPKMAFESKKDPLNLYVRNLPQIDFTNEELEELFKEFGNVTSVKLQDKMGKRTGVGFVRFASSDHAATAISEINKREIKLKGNLLPVTCKQADLTDPRKKAAVAAVAVAAAGASGTAFIGNGHNNIHQPTNLASQTTQPHMHSHLSESHYFLRFLL</sequence>
<dbReference type="Pfam" id="PF00076">
    <property type="entry name" value="RRM_1"/>
    <property type="match status" value="1"/>
</dbReference>
<evidence type="ECO:0000256" key="2">
    <source>
        <dbReference type="ARBA" id="ARBA00022884"/>
    </source>
</evidence>
<proteinExistence type="predicted"/>
<dbReference type="PROSITE" id="PS50102">
    <property type="entry name" value="RRM"/>
    <property type="match status" value="1"/>
</dbReference>
<name>A0A448WMY3_9PLAT</name>
<dbReference type="InterPro" id="IPR035979">
    <property type="entry name" value="RBD_domain_sf"/>
</dbReference>
<evidence type="ECO:0000256" key="1">
    <source>
        <dbReference type="ARBA" id="ARBA00022737"/>
    </source>
</evidence>
<dbReference type="SUPFAM" id="SSF54928">
    <property type="entry name" value="RNA-binding domain, RBD"/>
    <property type="match status" value="1"/>
</dbReference>